<organism evidence="1 2">
    <name type="scientific">Aegilops tauschii subsp. strangulata</name>
    <name type="common">Goatgrass</name>
    <dbReference type="NCBI Taxonomy" id="200361"/>
    <lineage>
        <taxon>Eukaryota</taxon>
        <taxon>Viridiplantae</taxon>
        <taxon>Streptophyta</taxon>
        <taxon>Embryophyta</taxon>
        <taxon>Tracheophyta</taxon>
        <taxon>Spermatophyta</taxon>
        <taxon>Magnoliopsida</taxon>
        <taxon>Liliopsida</taxon>
        <taxon>Poales</taxon>
        <taxon>Poaceae</taxon>
        <taxon>BOP clade</taxon>
        <taxon>Pooideae</taxon>
        <taxon>Triticodae</taxon>
        <taxon>Triticeae</taxon>
        <taxon>Triticinae</taxon>
        <taxon>Aegilops</taxon>
    </lineage>
</organism>
<reference evidence="2" key="2">
    <citation type="journal article" date="2017" name="Nat. Plants">
        <title>The Aegilops tauschii genome reveals multiple impacts of transposons.</title>
        <authorList>
            <person name="Zhao G."/>
            <person name="Zou C."/>
            <person name="Li K."/>
            <person name="Wang K."/>
            <person name="Li T."/>
            <person name="Gao L."/>
            <person name="Zhang X."/>
            <person name="Wang H."/>
            <person name="Yang Z."/>
            <person name="Liu X."/>
            <person name="Jiang W."/>
            <person name="Mao L."/>
            <person name="Kong X."/>
            <person name="Jiao Y."/>
            <person name="Jia J."/>
        </authorList>
    </citation>
    <scope>NUCLEOTIDE SEQUENCE [LARGE SCALE GENOMIC DNA]</scope>
    <source>
        <strain evidence="2">cv. AL8/78</strain>
    </source>
</reference>
<dbReference type="Proteomes" id="UP000015105">
    <property type="component" value="Chromosome 6D"/>
</dbReference>
<protein>
    <submittedName>
        <fullName evidence="1">Uncharacterized protein</fullName>
    </submittedName>
</protein>
<sequence length="69" mass="7768">VLFLNDCMFVLCYACSPLQVARTTREYYITTTKTNMVANLCSGNTAATTCRLLYILESLNLPLHIYIPS</sequence>
<evidence type="ECO:0000313" key="2">
    <source>
        <dbReference type="Proteomes" id="UP000015105"/>
    </source>
</evidence>
<reference evidence="1" key="3">
    <citation type="journal article" date="2017" name="Nature">
        <title>Genome sequence of the progenitor of the wheat D genome Aegilops tauschii.</title>
        <authorList>
            <person name="Luo M.C."/>
            <person name="Gu Y.Q."/>
            <person name="Puiu D."/>
            <person name="Wang H."/>
            <person name="Twardziok S.O."/>
            <person name="Deal K.R."/>
            <person name="Huo N."/>
            <person name="Zhu T."/>
            <person name="Wang L."/>
            <person name="Wang Y."/>
            <person name="McGuire P.E."/>
            <person name="Liu S."/>
            <person name="Long H."/>
            <person name="Ramasamy R.K."/>
            <person name="Rodriguez J.C."/>
            <person name="Van S.L."/>
            <person name="Yuan L."/>
            <person name="Wang Z."/>
            <person name="Xia Z."/>
            <person name="Xiao L."/>
            <person name="Anderson O.D."/>
            <person name="Ouyang S."/>
            <person name="Liang Y."/>
            <person name="Zimin A.V."/>
            <person name="Pertea G."/>
            <person name="Qi P."/>
            <person name="Bennetzen J.L."/>
            <person name="Dai X."/>
            <person name="Dawson M.W."/>
            <person name="Muller H.G."/>
            <person name="Kugler K."/>
            <person name="Rivarola-Duarte L."/>
            <person name="Spannagl M."/>
            <person name="Mayer K.F.X."/>
            <person name="Lu F.H."/>
            <person name="Bevan M.W."/>
            <person name="Leroy P."/>
            <person name="Li P."/>
            <person name="You F.M."/>
            <person name="Sun Q."/>
            <person name="Liu Z."/>
            <person name="Lyons E."/>
            <person name="Wicker T."/>
            <person name="Salzberg S.L."/>
            <person name="Devos K.M."/>
            <person name="Dvorak J."/>
        </authorList>
    </citation>
    <scope>NUCLEOTIDE SEQUENCE [LARGE SCALE GENOMIC DNA]</scope>
    <source>
        <strain evidence="1">cv. AL8/78</strain>
    </source>
</reference>
<reference evidence="1" key="5">
    <citation type="journal article" date="2021" name="G3 (Bethesda)">
        <title>Aegilops tauschii genome assembly Aet v5.0 features greater sequence contiguity and improved annotation.</title>
        <authorList>
            <person name="Wang L."/>
            <person name="Zhu T."/>
            <person name="Rodriguez J.C."/>
            <person name="Deal K.R."/>
            <person name="Dubcovsky J."/>
            <person name="McGuire P.E."/>
            <person name="Lux T."/>
            <person name="Spannagl M."/>
            <person name="Mayer K.F.X."/>
            <person name="Baldrich P."/>
            <person name="Meyers B.C."/>
            <person name="Huo N."/>
            <person name="Gu Y.Q."/>
            <person name="Zhou H."/>
            <person name="Devos K.M."/>
            <person name="Bennetzen J.L."/>
            <person name="Unver T."/>
            <person name="Budak H."/>
            <person name="Gulick P.J."/>
            <person name="Galiba G."/>
            <person name="Kalapos B."/>
            <person name="Nelson D.R."/>
            <person name="Li P."/>
            <person name="You F.M."/>
            <person name="Luo M.C."/>
            <person name="Dvorak J."/>
        </authorList>
    </citation>
    <scope>NUCLEOTIDE SEQUENCE [LARGE SCALE GENOMIC DNA]</scope>
    <source>
        <strain evidence="1">cv. AL8/78</strain>
    </source>
</reference>
<dbReference type="AlphaFoldDB" id="A0A453PBK7"/>
<reference evidence="2" key="1">
    <citation type="journal article" date="2014" name="Science">
        <title>Ancient hybridizations among the ancestral genomes of bread wheat.</title>
        <authorList>
            <consortium name="International Wheat Genome Sequencing Consortium,"/>
            <person name="Marcussen T."/>
            <person name="Sandve S.R."/>
            <person name="Heier L."/>
            <person name="Spannagl M."/>
            <person name="Pfeifer M."/>
            <person name="Jakobsen K.S."/>
            <person name="Wulff B.B."/>
            <person name="Steuernagel B."/>
            <person name="Mayer K.F."/>
            <person name="Olsen O.A."/>
        </authorList>
    </citation>
    <scope>NUCLEOTIDE SEQUENCE [LARGE SCALE GENOMIC DNA]</scope>
    <source>
        <strain evidence="2">cv. AL8/78</strain>
    </source>
</reference>
<reference evidence="1" key="4">
    <citation type="submission" date="2019-03" db="UniProtKB">
        <authorList>
            <consortium name="EnsemblPlants"/>
        </authorList>
    </citation>
    <scope>IDENTIFICATION</scope>
</reference>
<accession>A0A453PBK7</accession>
<proteinExistence type="predicted"/>
<dbReference type="EnsemblPlants" id="AET6Gv20680900.4">
    <property type="protein sequence ID" value="AET6Gv20680900.4"/>
    <property type="gene ID" value="AET6Gv20680900"/>
</dbReference>
<keyword evidence="2" id="KW-1185">Reference proteome</keyword>
<dbReference type="Gramene" id="AET6Gv20680900.4">
    <property type="protein sequence ID" value="AET6Gv20680900.4"/>
    <property type="gene ID" value="AET6Gv20680900"/>
</dbReference>
<evidence type="ECO:0000313" key="1">
    <source>
        <dbReference type="EnsemblPlants" id="AET6Gv20680900.4"/>
    </source>
</evidence>
<name>A0A453PBK7_AEGTS</name>